<dbReference type="InterPro" id="IPR029017">
    <property type="entry name" value="Enolase-like_N"/>
</dbReference>
<dbReference type="SFLD" id="SFLDF00002">
    <property type="entry name" value="enolase"/>
    <property type="match status" value="1"/>
</dbReference>
<feature type="binding site" evidence="12">
    <location>
        <position position="392"/>
    </location>
    <ligand>
        <name>(2R)-2-phosphoglycerate</name>
        <dbReference type="ChEBI" id="CHEBI:58289"/>
    </ligand>
</feature>
<keyword evidence="7 12" id="KW-0479">Metal-binding</keyword>
<dbReference type="GO" id="GO:0000287">
    <property type="term" value="F:magnesium ion binding"/>
    <property type="evidence" value="ECO:0007669"/>
    <property type="project" value="UniProtKB-UniRule"/>
</dbReference>
<dbReference type="Proteomes" id="UP000002774">
    <property type="component" value="Chromosome"/>
</dbReference>
<evidence type="ECO:0000313" key="19">
    <source>
        <dbReference type="Proteomes" id="UP000002774"/>
    </source>
</evidence>
<dbReference type="UniPathway" id="UPA00109">
    <property type="reaction ID" value="UER00187"/>
</dbReference>
<comment type="cofactor">
    <cofactor evidence="15">
        <name>Mg(2+)</name>
        <dbReference type="ChEBI" id="CHEBI:18420"/>
    </cofactor>
    <text evidence="15">Mg(2+) is required for catalysis and for stabilizing the dimer.</text>
</comment>
<dbReference type="GO" id="GO:0009986">
    <property type="term" value="C:cell surface"/>
    <property type="evidence" value="ECO:0007669"/>
    <property type="project" value="UniProtKB-SubCell"/>
</dbReference>
<dbReference type="STRING" id="714943.Mucpa_4269"/>
<dbReference type="eggNOG" id="COG0148">
    <property type="taxonomic scope" value="Bacteria"/>
</dbReference>
<gene>
    <name evidence="12" type="primary">eno</name>
    <name evidence="18" type="ORF">Mucpa_4269</name>
</gene>
<keyword evidence="5 12" id="KW-0963">Cytoplasm</keyword>
<feature type="active site" description="Proton acceptor" evidence="12 13">
    <location>
        <position position="341"/>
    </location>
</feature>
<name>H1Y6V2_9SPHI</name>
<dbReference type="Gene3D" id="3.20.20.120">
    <property type="entry name" value="Enolase-like C-terminal domain"/>
    <property type="match status" value="1"/>
</dbReference>
<evidence type="ECO:0000256" key="7">
    <source>
        <dbReference type="ARBA" id="ARBA00022723"/>
    </source>
</evidence>
<keyword evidence="19" id="KW-1185">Reference proteome</keyword>
<feature type="binding site" evidence="14">
    <location>
        <position position="316"/>
    </location>
    <ligand>
        <name>substrate</name>
    </ligand>
</feature>
<dbReference type="HAMAP" id="MF_00318">
    <property type="entry name" value="Enolase"/>
    <property type="match status" value="1"/>
</dbReference>
<evidence type="ECO:0000256" key="6">
    <source>
        <dbReference type="ARBA" id="ARBA00022525"/>
    </source>
</evidence>
<dbReference type="GO" id="GO:0004634">
    <property type="term" value="F:phosphopyruvate hydratase activity"/>
    <property type="evidence" value="ECO:0007669"/>
    <property type="project" value="UniProtKB-UniRule"/>
</dbReference>
<dbReference type="CDD" id="cd03313">
    <property type="entry name" value="enolase"/>
    <property type="match status" value="1"/>
</dbReference>
<dbReference type="OrthoDB" id="9804716at2"/>
<comment type="subcellular location">
    <subcellularLocation>
        <location evidence="12">Cytoplasm</location>
    </subcellularLocation>
    <subcellularLocation>
        <location evidence="12">Secreted</location>
    </subcellularLocation>
    <subcellularLocation>
        <location evidence="12">Cell surface</location>
    </subcellularLocation>
    <text evidence="12">Fractions of enolase are present in both the cytoplasm and on the cell surface.</text>
</comment>
<evidence type="ECO:0000256" key="9">
    <source>
        <dbReference type="ARBA" id="ARBA00023152"/>
    </source>
</evidence>
<dbReference type="NCBIfam" id="TIGR01060">
    <property type="entry name" value="eno"/>
    <property type="match status" value="1"/>
</dbReference>
<dbReference type="PIRSF" id="PIRSF001400">
    <property type="entry name" value="Enolase"/>
    <property type="match status" value="1"/>
</dbReference>
<evidence type="ECO:0000256" key="10">
    <source>
        <dbReference type="ARBA" id="ARBA00023239"/>
    </source>
</evidence>
<dbReference type="PANTHER" id="PTHR11902">
    <property type="entry name" value="ENOLASE"/>
    <property type="match status" value="1"/>
</dbReference>
<accession>H1Y6V2</accession>
<dbReference type="Gene3D" id="3.30.390.10">
    <property type="entry name" value="Enolase-like, N-terminal domain"/>
    <property type="match status" value="1"/>
</dbReference>
<feature type="domain" description="Enolase N-terminal" evidence="17">
    <location>
        <begin position="4"/>
        <end position="134"/>
    </location>
</feature>
<dbReference type="EC" id="4.2.1.11" evidence="3 12"/>
<dbReference type="FunFam" id="3.30.390.10:FF:000001">
    <property type="entry name" value="Enolase"/>
    <property type="match status" value="1"/>
</dbReference>
<keyword evidence="6 12" id="KW-0964">Secreted</keyword>
<feature type="binding site" evidence="12">
    <location>
        <position position="163"/>
    </location>
    <ligand>
        <name>(2R)-2-phosphoglycerate</name>
        <dbReference type="ChEBI" id="CHEBI:58289"/>
    </ligand>
</feature>
<dbReference type="SUPFAM" id="SSF51604">
    <property type="entry name" value="Enolase C-terminal domain-like"/>
    <property type="match status" value="1"/>
</dbReference>
<dbReference type="HOGENOM" id="CLU_031223_2_1_10"/>
<dbReference type="Pfam" id="PF00113">
    <property type="entry name" value="Enolase_C"/>
    <property type="match status" value="1"/>
</dbReference>
<dbReference type="RefSeq" id="WP_008509145.1">
    <property type="nucleotide sequence ID" value="NZ_CM001403.1"/>
</dbReference>
<evidence type="ECO:0000256" key="4">
    <source>
        <dbReference type="ARBA" id="ARBA00017068"/>
    </source>
</evidence>
<dbReference type="GO" id="GO:0005576">
    <property type="term" value="C:extracellular region"/>
    <property type="evidence" value="ECO:0007669"/>
    <property type="project" value="UniProtKB-SubCell"/>
</dbReference>
<comment type="catalytic activity">
    <reaction evidence="12">
        <text>(2R)-2-phosphoglycerate = phosphoenolpyruvate + H2O</text>
        <dbReference type="Rhea" id="RHEA:10164"/>
        <dbReference type="ChEBI" id="CHEBI:15377"/>
        <dbReference type="ChEBI" id="CHEBI:58289"/>
        <dbReference type="ChEBI" id="CHEBI:58702"/>
        <dbReference type="EC" id="4.2.1.11"/>
    </reaction>
</comment>
<feature type="binding site" evidence="12 15">
    <location>
        <position position="316"/>
    </location>
    <ligand>
        <name>Mg(2+)</name>
        <dbReference type="ChEBI" id="CHEBI:18420"/>
    </ligand>
</feature>
<dbReference type="SUPFAM" id="SSF54826">
    <property type="entry name" value="Enolase N-terminal domain-like"/>
    <property type="match status" value="1"/>
</dbReference>
<evidence type="ECO:0000259" key="16">
    <source>
        <dbReference type="SMART" id="SM01192"/>
    </source>
</evidence>
<dbReference type="SMART" id="SM01193">
    <property type="entry name" value="Enolase_N"/>
    <property type="match status" value="1"/>
</dbReference>
<feature type="binding site" evidence="14">
    <location>
        <position position="155"/>
    </location>
    <ligand>
        <name>substrate</name>
    </ligand>
</feature>
<feature type="binding site" evidence="14">
    <location>
        <position position="289"/>
    </location>
    <ligand>
        <name>substrate</name>
    </ligand>
</feature>
<proteinExistence type="inferred from homology"/>
<dbReference type="InterPro" id="IPR020810">
    <property type="entry name" value="Enolase_C"/>
</dbReference>
<organism evidence="18 19">
    <name type="scientific">Mucilaginibacter paludis DSM 18603</name>
    <dbReference type="NCBI Taxonomy" id="714943"/>
    <lineage>
        <taxon>Bacteria</taxon>
        <taxon>Pseudomonadati</taxon>
        <taxon>Bacteroidota</taxon>
        <taxon>Sphingobacteriia</taxon>
        <taxon>Sphingobacteriales</taxon>
        <taxon>Sphingobacteriaceae</taxon>
        <taxon>Mucilaginibacter</taxon>
    </lineage>
</organism>
<dbReference type="Pfam" id="PF03952">
    <property type="entry name" value="Enolase_N"/>
    <property type="match status" value="1"/>
</dbReference>
<feature type="binding site" evidence="14">
    <location>
        <begin position="368"/>
        <end position="371"/>
    </location>
    <ligand>
        <name>substrate</name>
    </ligand>
</feature>
<evidence type="ECO:0000259" key="17">
    <source>
        <dbReference type="SMART" id="SM01193"/>
    </source>
</evidence>
<dbReference type="SFLD" id="SFLDG00178">
    <property type="entry name" value="enolase"/>
    <property type="match status" value="1"/>
</dbReference>
<feature type="binding site" evidence="12">
    <location>
        <position position="341"/>
    </location>
    <ligand>
        <name>(2R)-2-phosphoglycerate</name>
        <dbReference type="ChEBI" id="CHEBI:58289"/>
    </ligand>
</feature>
<comment type="pathway">
    <text evidence="1 12">Carbohydrate degradation; glycolysis; pyruvate from D-glyceraldehyde 3-phosphate: step 4/5.</text>
</comment>
<sequence length="431" mass="46276">MSIIINVHARQILDSRGNPTIEVEVLTENGALGRAAVPSGASTGVHEAVELRDNDKTKYMGKGVLKAVANVNDTIAPALKGFDVFEQNSIDKLMIELDGTPNKGNLGANAILGVSLAVAKAAAQESRQPLYRYVGGVNANTLPIPMMNIVNGGSHSDAPIAFQEFMIMPVGAPSFSEALRWGAEVFHNLKKILHDRGLSTAVGDEGGFAPTFDSTEDGVETILKAIEKAGYKVGEDICLAFDCAASEFYVDGKYDYTKFEGEKGAIRSSAEQAEYLAQLAEKYPVISIEDGMAEDDWDGWKLLTDKIGDKVQLVGDDLFVTNVKRLQMGIDQGVGNSILVKVNQIGSLTETIDAVSLAQTNGYTSVMSHRSGETEDATIADLAVALNCGQIKTGSASRSDRIAKYNQLLRIEEELGANAKFIGKNFKYAKK</sequence>
<dbReference type="SMART" id="SM01192">
    <property type="entry name" value="Enolase_C"/>
    <property type="match status" value="1"/>
</dbReference>
<dbReference type="FunFam" id="3.20.20.120:FF:000001">
    <property type="entry name" value="Enolase"/>
    <property type="match status" value="1"/>
</dbReference>
<feature type="binding site" evidence="12">
    <location>
        <position position="371"/>
    </location>
    <ligand>
        <name>(2R)-2-phosphoglycerate</name>
        <dbReference type="ChEBI" id="CHEBI:58289"/>
    </ligand>
</feature>
<evidence type="ECO:0000256" key="2">
    <source>
        <dbReference type="ARBA" id="ARBA00009604"/>
    </source>
</evidence>
<evidence type="ECO:0000256" key="13">
    <source>
        <dbReference type="PIRSR" id="PIRSR001400-1"/>
    </source>
</evidence>
<dbReference type="PROSITE" id="PS00164">
    <property type="entry name" value="ENOLASE"/>
    <property type="match status" value="1"/>
</dbReference>
<feature type="binding site" evidence="12">
    <location>
        <position position="370"/>
    </location>
    <ligand>
        <name>(2R)-2-phosphoglycerate</name>
        <dbReference type="ChEBI" id="CHEBI:58289"/>
    </ligand>
</feature>
<dbReference type="GO" id="GO:0006096">
    <property type="term" value="P:glycolytic process"/>
    <property type="evidence" value="ECO:0007669"/>
    <property type="project" value="UniProtKB-UniRule"/>
</dbReference>
<dbReference type="AlphaFoldDB" id="H1Y6V2"/>
<comment type="similarity">
    <text evidence="2 12">Belongs to the enolase family.</text>
</comment>
<dbReference type="InterPro" id="IPR036849">
    <property type="entry name" value="Enolase-like_C_sf"/>
</dbReference>
<dbReference type="PRINTS" id="PR00148">
    <property type="entry name" value="ENOLASE"/>
</dbReference>
<feature type="domain" description="Enolase C-terminal TIM barrel" evidence="16">
    <location>
        <begin position="139"/>
        <end position="429"/>
    </location>
</feature>
<dbReference type="EMBL" id="CM001403">
    <property type="protein sequence ID" value="EHQ28359.1"/>
    <property type="molecule type" value="Genomic_DNA"/>
</dbReference>
<dbReference type="GO" id="GO:0000015">
    <property type="term" value="C:phosphopyruvate hydratase complex"/>
    <property type="evidence" value="ECO:0007669"/>
    <property type="project" value="InterPro"/>
</dbReference>
<feature type="binding site" evidence="14">
    <location>
        <position position="392"/>
    </location>
    <ligand>
        <name>substrate</name>
    </ligand>
</feature>
<reference evidence="18" key="1">
    <citation type="submission" date="2011-09" db="EMBL/GenBank/DDBJ databases">
        <title>The permanent draft genome of Mucilaginibacter paludis DSM 18603.</title>
        <authorList>
            <consortium name="US DOE Joint Genome Institute (JGI-PGF)"/>
            <person name="Lucas S."/>
            <person name="Han J."/>
            <person name="Lapidus A."/>
            <person name="Bruce D."/>
            <person name="Goodwin L."/>
            <person name="Pitluck S."/>
            <person name="Peters L."/>
            <person name="Kyrpides N."/>
            <person name="Mavromatis K."/>
            <person name="Ivanova N."/>
            <person name="Mikhailova N."/>
            <person name="Held B."/>
            <person name="Detter J.C."/>
            <person name="Tapia R."/>
            <person name="Han C."/>
            <person name="Land M."/>
            <person name="Hauser L."/>
            <person name="Markowitz V."/>
            <person name="Cheng J.-F."/>
            <person name="Hugenholtz P."/>
            <person name="Woyke T."/>
            <person name="Wu D."/>
            <person name="Tindall B."/>
            <person name="Brambilla E."/>
            <person name="Klenk H.-P."/>
            <person name="Eisen J.A."/>
        </authorList>
    </citation>
    <scope>NUCLEOTIDE SEQUENCE [LARGE SCALE GENOMIC DNA]</scope>
    <source>
        <strain evidence="18">DSM 18603</strain>
    </source>
</reference>
<protein>
    <recommendedName>
        <fullName evidence="4 12">Enolase</fullName>
        <ecNumber evidence="3 12">4.2.1.11</ecNumber>
    </recommendedName>
    <alternativeName>
        <fullName evidence="12">2-phospho-D-glycerate hydro-lyase</fullName>
    </alternativeName>
    <alternativeName>
        <fullName evidence="12">2-phosphoglycerate dehydratase</fullName>
    </alternativeName>
</protein>
<evidence type="ECO:0000256" key="5">
    <source>
        <dbReference type="ARBA" id="ARBA00022490"/>
    </source>
</evidence>
<feature type="binding site" evidence="12 15">
    <location>
        <position position="242"/>
    </location>
    <ligand>
        <name>Mg(2+)</name>
        <dbReference type="ChEBI" id="CHEBI:18420"/>
    </ligand>
</feature>
<comment type="cofactor">
    <cofactor evidence="12">
        <name>Mg(2+)</name>
        <dbReference type="ChEBI" id="CHEBI:18420"/>
    </cofactor>
    <text evidence="12">Binds a second Mg(2+) ion via substrate during catalysis.</text>
</comment>
<dbReference type="InterPro" id="IPR000941">
    <property type="entry name" value="Enolase"/>
</dbReference>
<dbReference type="InterPro" id="IPR020811">
    <property type="entry name" value="Enolase_N"/>
</dbReference>
<evidence type="ECO:0000256" key="15">
    <source>
        <dbReference type="PIRSR" id="PIRSR001400-3"/>
    </source>
</evidence>
<comment type="function">
    <text evidence="11 12">Catalyzes the reversible conversion of 2-phosphoglycerate (2-PG) into phosphoenolpyruvate (PEP). It is essential for the degradation of carbohydrates via glycolysis.</text>
</comment>
<keyword evidence="10 12" id="KW-0456">Lyase</keyword>
<feature type="active site" description="Proton donor" evidence="12 13">
    <location>
        <position position="205"/>
    </location>
</feature>
<evidence type="ECO:0000256" key="12">
    <source>
        <dbReference type="HAMAP-Rule" id="MF_00318"/>
    </source>
</evidence>
<dbReference type="InterPro" id="IPR020809">
    <property type="entry name" value="Enolase_CS"/>
</dbReference>
<evidence type="ECO:0000256" key="1">
    <source>
        <dbReference type="ARBA" id="ARBA00005031"/>
    </source>
</evidence>
<keyword evidence="9 12" id="KW-0324">Glycolysis</keyword>
<evidence type="ECO:0000256" key="14">
    <source>
        <dbReference type="PIRSR" id="PIRSR001400-2"/>
    </source>
</evidence>
<feature type="binding site" evidence="12 15">
    <location>
        <position position="289"/>
    </location>
    <ligand>
        <name>Mg(2+)</name>
        <dbReference type="ChEBI" id="CHEBI:18420"/>
    </ligand>
</feature>
<keyword evidence="8 12" id="KW-0460">Magnesium</keyword>
<feature type="binding site" evidence="14">
    <location>
        <position position="164"/>
    </location>
    <ligand>
        <name>substrate</name>
    </ligand>
</feature>
<evidence type="ECO:0000313" key="18">
    <source>
        <dbReference type="EMBL" id="EHQ28359.1"/>
    </source>
</evidence>
<evidence type="ECO:0000256" key="11">
    <source>
        <dbReference type="ARBA" id="ARBA00045763"/>
    </source>
</evidence>
<dbReference type="PANTHER" id="PTHR11902:SF1">
    <property type="entry name" value="ENOLASE"/>
    <property type="match status" value="1"/>
</dbReference>
<dbReference type="SFLD" id="SFLDS00001">
    <property type="entry name" value="Enolase"/>
    <property type="match status" value="1"/>
</dbReference>
<evidence type="ECO:0000256" key="8">
    <source>
        <dbReference type="ARBA" id="ARBA00022842"/>
    </source>
</evidence>
<evidence type="ECO:0000256" key="3">
    <source>
        <dbReference type="ARBA" id="ARBA00012058"/>
    </source>
</evidence>